<evidence type="ECO:0000313" key="2">
    <source>
        <dbReference type="EMBL" id="EGF11720.1"/>
    </source>
</evidence>
<accession>F2BA00</accession>
<evidence type="ECO:0000256" key="1">
    <source>
        <dbReference type="SAM" id="MobiDB-lite"/>
    </source>
</evidence>
<name>F2BA00_9NEIS</name>
<comment type="caution">
    <text evidence="2">The sequence shown here is derived from an EMBL/GenBank/DDBJ whole genome shotgun (WGS) entry which is preliminary data.</text>
</comment>
<evidence type="ECO:0000313" key="3">
    <source>
        <dbReference type="Proteomes" id="UP000004105"/>
    </source>
</evidence>
<proteinExistence type="predicted"/>
<gene>
    <name evidence="2" type="ORF">HMPREF9123_0529</name>
</gene>
<organism evidence="2 3">
    <name type="scientific">Neisseria bacilliformis ATCC BAA-1200</name>
    <dbReference type="NCBI Taxonomy" id="888742"/>
    <lineage>
        <taxon>Bacteria</taxon>
        <taxon>Pseudomonadati</taxon>
        <taxon>Pseudomonadota</taxon>
        <taxon>Betaproteobacteria</taxon>
        <taxon>Neisseriales</taxon>
        <taxon>Neisseriaceae</taxon>
        <taxon>Neisseria</taxon>
    </lineage>
</organism>
<dbReference type="EMBL" id="AFAY01000010">
    <property type="protein sequence ID" value="EGF11720.1"/>
    <property type="molecule type" value="Genomic_DNA"/>
</dbReference>
<reference evidence="2 3" key="1">
    <citation type="submission" date="2011-02" db="EMBL/GenBank/DDBJ databases">
        <authorList>
            <person name="Muzny D."/>
            <person name="Qin X."/>
            <person name="Deng J."/>
            <person name="Jiang H."/>
            <person name="Liu Y."/>
            <person name="Qu J."/>
            <person name="Song X.-Z."/>
            <person name="Zhang L."/>
            <person name="Thornton R."/>
            <person name="Coyle M."/>
            <person name="Francisco L."/>
            <person name="Jackson L."/>
            <person name="Javaid M."/>
            <person name="Korchina V."/>
            <person name="Kovar C."/>
            <person name="Mata R."/>
            <person name="Mathew T."/>
            <person name="Ngo R."/>
            <person name="Nguyen L."/>
            <person name="Nguyen N."/>
            <person name="Okwuonu G."/>
            <person name="Ongeri F."/>
            <person name="Pham C."/>
            <person name="Simmons D."/>
            <person name="Wilczek-Boney K."/>
            <person name="Hale W."/>
            <person name="Jakkamsetti A."/>
            <person name="Pham P."/>
            <person name="Ruth R."/>
            <person name="San Lucas F."/>
            <person name="Warren J."/>
            <person name="Zhang J."/>
            <person name="Zhao Z."/>
            <person name="Zhou C."/>
            <person name="Zhu D."/>
            <person name="Lee S."/>
            <person name="Bess C."/>
            <person name="Blankenburg K."/>
            <person name="Forbes L."/>
            <person name="Fu Q."/>
            <person name="Gubbala S."/>
            <person name="Hirani K."/>
            <person name="Jayaseelan J.C."/>
            <person name="Lara F."/>
            <person name="Munidasa M."/>
            <person name="Palculict T."/>
            <person name="Patil S."/>
            <person name="Pu L.-L."/>
            <person name="Saada N."/>
            <person name="Tang L."/>
            <person name="Weissenberger G."/>
            <person name="Zhu Y."/>
            <person name="Hemphill L."/>
            <person name="Shang Y."/>
            <person name="Youmans B."/>
            <person name="Ayvaz T."/>
            <person name="Ross M."/>
            <person name="Santibanez J."/>
            <person name="Aqrawi P."/>
            <person name="Gross S."/>
            <person name="Joshi V."/>
            <person name="Fowler G."/>
            <person name="Nazareth L."/>
            <person name="Reid J."/>
            <person name="Worley K."/>
            <person name="Petrosino J."/>
            <person name="Highlander S."/>
            <person name="Gibbs R."/>
        </authorList>
    </citation>
    <scope>NUCLEOTIDE SEQUENCE [LARGE SCALE GENOMIC DNA]</scope>
    <source>
        <strain evidence="2 3">ATCC BAA-1200</strain>
    </source>
</reference>
<dbReference type="AlphaFoldDB" id="F2BA00"/>
<dbReference type="HOGENOM" id="CLU_2936786_0_0_4"/>
<feature type="region of interest" description="Disordered" evidence="1">
    <location>
        <begin position="1"/>
        <end position="60"/>
    </location>
</feature>
<sequence length="60" mass="6326">MALRMNGFNRPSENRGGTSGTVPAGKKNALGKEGANTERIHKNKRFPAAGKTACTKGLRA</sequence>
<keyword evidence="3" id="KW-1185">Reference proteome</keyword>
<protein>
    <submittedName>
        <fullName evidence="2">Vegetative protein</fullName>
    </submittedName>
</protein>
<dbReference type="Proteomes" id="UP000004105">
    <property type="component" value="Unassembled WGS sequence"/>
</dbReference>